<dbReference type="Proteomes" id="UP001194468">
    <property type="component" value="Unassembled WGS sequence"/>
</dbReference>
<evidence type="ECO:0000313" key="4">
    <source>
        <dbReference type="Proteomes" id="UP001194468"/>
    </source>
</evidence>
<organism evidence="2 4">
    <name type="scientific">Boletus edulis BED1</name>
    <dbReference type="NCBI Taxonomy" id="1328754"/>
    <lineage>
        <taxon>Eukaryota</taxon>
        <taxon>Fungi</taxon>
        <taxon>Dikarya</taxon>
        <taxon>Basidiomycota</taxon>
        <taxon>Agaricomycotina</taxon>
        <taxon>Agaricomycetes</taxon>
        <taxon>Agaricomycetidae</taxon>
        <taxon>Boletales</taxon>
        <taxon>Boletineae</taxon>
        <taxon>Boletaceae</taxon>
        <taxon>Boletoideae</taxon>
        <taxon>Boletus</taxon>
    </lineage>
</organism>
<evidence type="ECO:0000313" key="2">
    <source>
        <dbReference type="EMBL" id="KAF8415082.1"/>
    </source>
</evidence>
<evidence type="ECO:0000256" key="1">
    <source>
        <dbReference type="SAM" id="SignalP"/>
    </source>
</evidence>
<dbReference type="EMBL" id="WHUW01000374">
    <property type="protein sequence ID" value="KAF8415082.1"/>
    <property type="molecule type" value="Genomic_DNA"/>
</dbReference>
<protein>
    <submittedName>
        <fullName evidence="2">Uncharacterized protein</fullName>
    </submittedName>
</protein>
<comment type="caution">
    <text evidence="2">The sequence shown here is derived from an EMBL/GenBank/DDBJ whole genome shotgun (WGS) entry which is preliminary data.</text>
</comment>
<proteinExistence type="predicted"/>
<evidence type="ECO:0000313" key="3">
    <source>
        <dbReference type="EMBL" id="KAF8440517.1"/>
    </source>
</evidence>
<gene>
    <name evidence="3" type="ORF">L210DRAFT_2160883</name>
    <name evidence="2" type="ORF">L210DRAFT_2759403</name>
</gene>
<dbReference type="EMBL" id="WHUW01000012">
    <property type="protein sequence ID" value="KAF8440517.1"/>
    <property type="molecule type" value="Genomic_DNA"/>
</dbReference>
<reference evidence="2" key="2">
    <citation type="journal article" date="2020" name="Nat. Commun.">
        <title>Large-scale genome sequencing of mycorrhizal fungi provides insights into the early evolution of symbiotic traits.</title>
        <authorList>
            <person name="Miyauchi S."/>
            <person name="Kiss E."/>
            <person name="Kuo A."/>
            <person name="Drula E."/>
            <person name="Kohler A."/>
            <person name="Sanchez-Garcia M."/>
            <person name="Morin E."/>
            <person name="Andreopoulos B."/>
            <person name="Barry K.W."/>
            <person name="Bonito G."/>
            <person name="Buee M."/>
            <person name="Carver A."/>
            <person name="Chen C."/>
            <person name="Cichocki N."/>
            <person name="Clum A."/>
            <person name="Culley D."/>
            <person name="Crous P.W."/>
            <person name="Fauchery L."/>
            <person name="Girlanda M."/>
            <person name="Hayes R.D."/>
            <person name="Keri Z."/>
            <person name="LaButti K."/>
            <person name="Lipzen A."/>
            <person name="Lombard V."/>
            <person name="Magnuson J."/>
            <person name="Maillard F."/>
            <person name="Murat C."/>
            <person name="Nolan M."/>
            <person name="Ohm R.A."/>
            <person name="Pangilinan J."/>
            <person name="Pereira M.F."/>
            <person name="Perotto S."/>
            <person name="Peter M."/>
            <person name="Pfister S."/>
            <person name="Riley R."/>
            <person name="Sitrit Y."/>
            <person name="Stielow J.B."/>
            <person name="Szollosi G."/>
            <person name="Zifcakova L."/>
            <person name="Stursova M."/>
            <person name="Spatafora J.W."/>
            <person name="Tedersoo L."/>
            <person name="Vaario L.M."/>
            <person name="Yamada A."/>
            <person name="Yan M."/>
            <person name="Wang P."/>
            <person name="Xu J."/>
            <person name="Bruns T."/>
            <person name="Baldrian P."/>
            <person name="Vilgalys R."/>
            <person name="Dunand C."/>
            <person name="Henrissat B."/>
            <person name="Grigoriev I.V."/>
            <person name="Hibbett D."/>
            <person name="Nagy L.G."/>
            <person name="Martin F.M."/>
        </authorList>
    </citation>
    <scope>NUCLEOTIDE SEQUENCE</scope>
    <source>
        <strain evidence="2">BED1</strain>
    </source>
</reference>
<feature type="signal peptide" evidence="1">
    <location>
        <begin position="1"/>
        <end position="25"/>
    </location>
</feature>
<reference evidence="2" key="1">
    <citation type="submission" date="2019-10" db="EMBL/GenBank/DDBJ databases">
        <authorList>
            <consortium name="DOE Joint Genome Institute"/>
            <person name="Kuo A."/>
            <person name="Miyauchi S."/>
            <person name="Kiss E."/>
            <person name="Drula E."/>
            <person name="Kohler A."/>
            <person name="Sanchez-Garcia M."/>
            <person name="Andreopoulos B."/>
            <person name="Barry K.W."/>
            <person name="Bonito G."/>
            <person name="Buee M."/>
            <person name="Carver A."/>
            <person name="Chen C."/>
            <person name="Cichocki N."/>
            <person name="Clum A."/>
            <person name="Culley D."/>
            <person name="Crous P.W."/>
            <person name="Fauchery L."/>
            <person name="Girlanda M."/>
            <person name="Hayes R."/>
            <person name="Keri Z."/>
            <person name="LaButti K."/>
            <person name="Lipzen A."/>
            <person name="Lombard V."/>
            <person name="Magnuson J."/>
            <person name="Maillard F."/>
            <person name="Morin E."/>
            <person name="Murat C."/>
            <person name="Nolan M."/>
            <person name="Ohm R."/>
            <person name="Pangilinan J."/>
            <person name="Pereira M."/>
            <person name="Perotto S."/>
            <person name="Peter M."/>
            <person name="Riley R."/>
            <person name="Sitrit Y."/>
            <person name="Stielow B."/>
            <person name="Szollosi G."/>
            <person name="Zifcakova L."/>
            <person name="Stursova M."/>
            <person name="Spatafora J.W."/>
            <person name="Tedersoo L."/>
            <person name="Vaario L.-M."/>
            <person name="Yamada A."/>
            <person name="Yan M."/>
            <person name="Wang P."/>
            <person name="Xu J."/>
            <person name="Bruns T."/>
            <person name="Baldrian P."/>
            <person name="Vilgalys R."/>
            <person name="Henrissat B."/>
            <person name="Grigoriev I.V."/>
            <person name="Hibbett D."/>
            <person name="Nagy L.G."/>
            <person name="Martin F.M."/>
        </authorList>
    </citation>
    <scope>NUCLEOTIDE SEQUENCE</scope>
    <source>
        <strain evidence="2">BED1</strain>
    </source>
</reference>
<dbReference type="AlphaFoldDB" id="A0AAD4BA77"/>
<sequence length="137" mass="15451">MIRATRIATCVCLLALAASLPLSEHEETRDLDVRVPWFTQPDVDTTWISYEKYYVQWENVPPVIDNFDTALYFIVDLHASHSLSNNTNLLPLATGFNFTEGQVEIRAPNAASGIYRLLLESSVWGIVIGPIFTLHRS</sequence>
<name>A0AAD4BA77_BOLED</name>
<keyword evidence="4" id="KW-1185">Reference proteome</keyword>
<keyword evidence="1" id="KW-0732">Signal</keyword>
<feature type="chain" id="PRO_5042441151" evidence="1">
    <location>
        <begin position="26"/>
        <end position="137"/>
    </location>
</feature>
<accession>A0AAD4BA77</accession>